<dbReference type="GeneID" id="95576459"/>
<comment type="catalytic activity">
    <reaction evidence="5">
        <text>tRNA(Arg) + L-arginine + ATP = L-arginyl-tRNA(Arg) + AMP + diphosphate</text>
        <dbReference type="Rhea" id="RHEA:20301"/>
        <dbReference type="Rhea" id="RHEA-COMP:9658"/>
        <dbReference type="Rhea" id="RHEA-COMP:9673"/>
        <dbReference type="ChEBI" id="CHEBI:30616"/>
        <dbReference type="ChEBI" id="CHEBI:32682"/>
        <dbReference type="ChEBI" id="CHEBI:33019"/>
        <dbReference type="ChEBI" id="CHEBI:78442"/>
        <dbReference type="ChEBI" id="CHEBI:78513"/>
        <dbReference type="ChEBI" id="CHEBI:456215"/>
        <dbReference type="EC" id="6.1.1.19"/>
    </reaction>
</comment>
<evidence type="ECO:0000256" key="1">
    <source>
        <dbReference type="ARBA" id="ARBA00012837"/>
    </source>
</evidence>
<evidence type="ECO:0000259" key="8">
    <source>
        <dbReference type="SMART" id="SM01016"/>
    </source>
</evidence>
<evidence type="ECO:0000313" key="10">
    <source>
        <dbReference type="Proteomes" id="UP001057738"/>
    </source>
</evidence>
<evidence type="ECO:0000259" key="7">
    <source>
        <dbReference type="SMART" id="SM00836"/>
    </source>
</evidence>
<evidence type="ECO:0000256" key="4">
    <source>
        <dbReference type="ARBA" id="ARBA00022840"/>
    </source>
</evidence>
<dbReference type="InterPro" id="IPR005148">
    <property type="entry name" value="Arg-tRNA-synth_N"/>
</dbReference>
<dbReference type="Proteomes" id="UP001057738">
    <property type="component" value="Chromosome"/>
</dbReference>
<gene>
    <name evidence="9" type="ORF">NRK68_23405</name>
</gene>
<evidence type="ECO:0000256" key="5">
    <source>
        <dbReference type="ARBA" id="ARBA00049339"/>
    </source>
</evidence>
<evidence type="ECO:0000256" key="3">
    <source>
        <dbReference type="ARBA" id="ARBA00022741"/>
    </source>
</evidence>
<name>A0ABY5Q116_9ACTN</name>
<evidence type="ECO:0000256" key="2">
    <source>
        <dbReference type="ARBA" id="ARBA00022598"/>
    </source>
</evidence>
<dbReference type="PANTHER" id="PTHR11956:SF5">
    <property type="entry name" value="ARGININE--TRNA LIGASE, CYTOPLASMIC"/>
    <property type="match status" value="1"/>
</dbReference>
<dbReference type="InterPro" id="IPR001278">
    <property type="entry name" value="Arg-tRNA-ligase"/>
</dbReference>
<dbReference type="SMART" id="SM00836">
    <property type="entry name" value="DALR_1"/>
    <property type="match status" value="1"/>
</dbReference>
<dbReference type="Pfam" id="PF05746">
    <property type="entry name" value="DALR_1"/>
    <property type="match status" value="1"/>
</dbReference>
<dbReference type="Gene3D" id="3.30.1360.70">
    <property type="entry name" value="Arginyl tRNA synthetase N-terminal domain"/>
    <property type="match status" value="1"/>
</dbReference>
<protein>
    <recommendedName>
        <fullName evidence="1">arginine--tRNA ligase</fullName>
        <ecNumber evidence="1">6.1.1.19</ecNumber>
    </recommendedName>
</protein>
<dbReference type="EC" id="6.1.1.19" evidence="1"/>
<keyword evidence="10" id="KW-1185">Reference proteome</keyword>
<sequence>MTPADLSRCVVRAVRCAVADGELAAGAAAPERVVVERTRPGGVGDYATPVAFQVAKAAGCPPRDVAGVLARRLSAEPGIERVEVTGAGFLNFVLPAPSAPAVIADAVMRDLVIRDVCRGAGRALTADESRSGPGERRLRERVVRQSILRLLHVQGGVSECALPAVPATAPPVALSAAAATPAAPVGDPPIAAAAAPPAAAAAAPPTAPAAVPHTAAAAAPPTAPPAVPPTAAAAPPAAPAAVPPTAAAAAPLAVPPTAPPTAPAAVPHTAAAAAPPAAPAAATVADLPVAPVARRDGDVVARYGADAARWAMLAVPARETPSFSDVLLVQGEASEVFRVRYAHARSRALLRNAAQLGFRPEPGHVDDAPALLRLLADHPLVLEAAAHHRAPERLTRHLVELADALLDFQYRVLPQGDEKPSAAHRARLALAEAAGTVLAGGLTLLGMDAPERL</sequence>
<dbReference type="SMART" id="SM01016">
    <property type="entry name" value="Arg_tRNA_synt_N"/>
    <property type="match status" value="1"/>
</dbReference>
<dbReference type="SUPFAM" id="SSF55190">
    <property type="entry name" value="Arginyl-tRNA synthetase (ArgRS), N-terminal 'additional' domain"/>
    <property type="match status" value="1"/>
</dbReference>
<dbReference type="Gene3D" id="1.10.730.10">
    <property type="entry name" value="Isoleucyl-tRNA Synthetase, Domain 1"/>
    <property type="match status" value="1"/>
</dbReference>
<feature type="domain" description="Arginyl tRNA synthetase N-terminal" evidence="8">
    <location>
        <begin position="4"/>
        <end position="94"/>
    </location>
</feature>
<accession>A0ABY5Q116</accession>
<proteinExistence type="predicted"/>
<reference evidence="9" key="1">
    <citation type="submission" date="2022-08" db="EMBL/GenBank/DDBJ databases">
        <authorList>
            <person name="Tian L."/>
        </authorList>
    </citation>
    <scope>NUCLEOTIDE SEQUENCE</scope>
    <source>
        <strain evidence="9">CM253</strain>
    </source>
</reference>
<dbReference type="InterPro" id="IPR036695">
    <property type="entry name" value="Arg-tRNA-synth_N_sf"/>
</dbReference>
<keyword evidence="2" id="KW-0436">Ligase</keyword>
<dbReference type="RefSeq" id="WP_257856636.1">
    <property type="nucleotide sequence ID" value="NZ_CP102514.1"/>
</dbReference>
<dbReference type="NCBIfam" id="NF045898">
    <property type="entry name" value="ArgS_rel_codon"/>
    <property type="match status" value="1"/>
</dbReference>
<dbReference type="EMBL" id="CP102514">
    <property type="protein sequence ID" value="UUY49915.1"/>
    <property type="molecule type" value="Genomic_DNA"/>
</dbReference>
<feature type="region of interest" description="Disordered" evidence="6">
    <location>
        <begin position="213"/>
        <end position="239"/>
    </location>
</feature>
<dbReference type="SUPFAM" id="SSF47323">
    <property type="entry name" value="Anticodon-binding domain of a subclass of class I aminoacyl-tRNA synthetases"/>
    <property type="match status" value="1"/>
</dbReference>
<organism evidence="9 10">
    <name type="scientific">Streptomyces yangpuensis</name>
    <dbReference type="NCBI Taxonomy" id="1648182"/>
    <lineage>
        <taxon>Bacteria</taxon>
        <taxon>Bacillati</taxon>
        <taxon>Actinomycetota</taxon>
        <taxon>Actinomycetes</taxon>
        <taxon>Kitasatosporales</taxon>
        <taxon>Streptomycetaceae</taxon>
        <taxon>Streptomyces</taxon>
    </lineage>
</organism>
<keyword evidence="3" id="KW-0547">Nucleotide-binding</keyword>
<evidence type="ECO:0000313" key="9">
    <source>
        <dbReference type="EMBL" id="UUY49915.1"/>
    </source>
</evidence>
<evidence type="ECO:0000256" key="6">
    <source>
        <dbReference type="SAM" id="MobiDB-lite"/>
    </source>
</evidence>
<dbReference type="Pfam" id="PF03485">
    <property type="entry name" value="Arg_tRNA_synt_N"/>
    <property type="match status" value="1"/>
</dbReference>
<dbReference type="InterPro" id="IPR008909">
    <property type="entry name" value="DALR_anticod-bd"/>
</dbReference>
<dbReference type="InterPro" id="IPR009080">
    <property type="entry name" value="tRNAsynth_Ia_anticodon-bd"/>
</dbReference>
<keyword evidence="4" id="KW-0067">ATP-binding</keyword>
<feature type="domain" description="DALR anticodon binding" evidence="7">
    <location>
        <begin position="339"/>
        <end position="453"/>
    </location>
</feature>
<dbReference type="PANTHER" id="PTHR11956">
    <property type="entry name" value="ARGINYL-TRNA SYNTHETASE"/>
    <property type="match status" value="1"/>
</dbReference>